<name>A0A6J5M2H8_9CAUD</name>
<proteinExistence type="predicted"/>
<reference evidence="1" key="1">
    <citation type="submission" date="2020-04" db="EMBL/GenBank/DDBJ databases">
        <authorList>
            <person name="Chiriac C."/>
            <person name="Salcher M."/>
            <person name="Ghai R."/>
            <person name="Kavagutti S V."/>
        </authorList>
    </citation>
    <scope>NUCLEOTIDE SEQUENCE</scope>
</reference>
<protein>
    <submittedName>
        <fullName evidence="1">Uncharacterized protein</fullName>
    </submittedName>
</protein>
<dbReference type="EMBL" id="LR796375">
    <property type="protein sequence ID" value="CAB4140471.1"/>
    <property type="molecule type" value="Genomic_DNA"/>
</dbReference>
<sequence>MAKQRINPEGAPDRVFQPVAAPVDLYFRPNLSQVSLNRSAQIVQALQEFSPQLQRLTSDLVAQNIDRERSEGTLEALQGTEEQNLAKASQAIEKAGGASPWRYEAFLDAFSRKQMREVYQPGIYEMMDDLSAVSNPDGTLRDSKYVKEKLDELYKKVNLPEGSFFIQRAAAEERAKIDASLLPKIQAQHVENVKARTRMDLQDEFVGTMNVTVPDKMDDFIQGPEAKAMADRYYSSFGESGLNVMAEAAIKQAQAEASAGDFDSAKAILSAMIVDDDKGGYVSIGGRRVGADAGVKVKMAMDQIEEKQTDDIVRSSQKRELRDRDITKAVGNTWQKQVSEMAKEAERSTGVANITIGYEQADKMAEAAIRSYPGINDDDAERLKHTVRDQILAEADAVNAPRNLNQAALFAFDDMLNSGASRETIEAAMRARRGEVPYAVVEQVRQKIAVRDDFTKIMPDYRNQVSMTPESLGLSGQSLDPSSANSVLAILKSGEAKIQALVTAKMPDIMAVPEGPARLAKLTEAIAGARDQVIREARSSNTELLASADTRNAYHNWRRSPTADKAVGDMQQDLMTMFKLMEDGLDGRPTLGVPLAQFKRVQAFVQQRVQTRLRAEWDAMTQAGLSPVERNDLMLDAMPEILAEMADELESGKNVPGPIRNVLNVRSAGQESVVGTGAAVPGPEAAVTAVSEANTAAGLRLAEGLGRNLDALSGLSTEYNTVLASGGDIQPVLRKVQDSAQGSISDLLTNKGPGSQTRFKIEDGVVKRLRLNSRGYPTGGAEFGMGAYDPDPQAEQAYLKLKTITGFSLQELRDRRTTEGLSFDPATQVDWKADLMFANKADMITALNEYNESNGESGFLAELMQATAQTDQAIPSERVFFDTQAALFAARKPKN</sequence>
<evidence type="ECO:0000313" key="1">
    <source>
        <dbReference type="EMBL" id="CAB4140471.1"/>
    </source>
</evidence>
<organism evidence="1">
    <name type="scientific">uncultured Caudovirales phage</name>
    <dbReference type="NCBI Taxonomy" id="2100421"/>
    <lineage>
        <taxon>Viruses</taxon>
        <taxon>Duplodnaviria</taxon>
        <taxon>Heunggongvirae</taxon>
        <taxon>Uroviricota</taxon>
        <taxon>Caudoviricetes</taxon>
        <taxon>Peduoviridae</taxon>
        <taxon>Maltschvirus</taxon>
        <taxon>Maltschvirus maltsch</taxon>
    </lineage>
</organism>
<gene>
    <name evidence="1" type="ORF">UFOVP403_28</name>
</gene>
<accession>A0A6J5M2H8</accession>